<dbReference type="AlphaFoldDB" id="A0A428MG44"/>
<evidence type="ECO:0000259" key="2">
    <source>
        <dbReference type="Pfam" id="PF13519"/>
    </source>
</evidence>
<comment type="caution">
    <text evidence="3">The sequence shown here is derived from an EMBL/GenBank/DDBJ whole genome shotgun (WGS) entry which is preliminary data.</text>
</comment>
<evidence type="ECO:0000313" key="3">
    <source>
        <dbReference type="EMBL" id="RSL15822.1"/>
    </source>
</evidence>
<accession>A0A428MG44</accession>
<keyword evidence="1" id="KW-0732">Signal</keyword>
<dbReference type="PROSITE" id="PS51257">
    <property type="entry name" value="PROKAR_LIPOPROTEIN"/>
    <property type="match status" value="1"/>
</dbReference>
<dbReference type="SUPFAM" id="SSF53300">
    <property type="entry name" value="vWA-like"/>
    <property type="match status" value="1"/>
</dbReference>
<dbReference type="InterPro" id="IPR017802">
    <property type="entry name" value="VWFA-rel_acidobac-type"/>
</dbReference>
<protein>
    <submittedName>
        <fullName evidence="3">VWFA-related protein</fullName>
    </submittedName>
</protein>
<evidence type="ECO:0000256" key="1">
    <source>
        <dbReference type="SAM" id="SignalP"/>
    </source>
</evidence>
<feature type="domain" description="VWFA" evidence="2">
    <location>
        <begin position="103"/>
        <end position="180"/>
    </location>
</feature>
<organism evidence="3 4">
    <name type="scientific">Edaphobacter aggregans</name>
    <dbReference type="NCBI Taxonomy" id="570835"/>
    <lineage>
        <taxon>Bacteria</taxon>
        <taxon>Pseudomonadati</taxon>
        <taxon>Acidobacteriota</taxon>
        <taxon>Terriglobia</taxon>
        <taxon>Terriglobales</taxon>
        <taxon>Acidobacteriaceae</taxon>
        <taxon>Edaphobacter</taxon>
    </lineage>
</organism>
<dbReference type="InterPro" id="IPR036465">
    <property type="entry name" value="vWFA_dom_sf"/>
</dbReference>
<dbReference type="OrthoDB" id="106674at2"/>
<dbReference type="Gene3D" id="3.40.50.410">
    <property type="entry name" value="von Willebrand factor, type A domain"/>
    <property type="match status" value="1"/>
</dbReference>
<dbReference type="InterPro" id="IPR002035">
    <property type="entry name" value="VWF_A"/>
</dbReference>
<gene>
    <name evidence="3" type="ORF">EDE15_1327</name>
</gene>
<sequence length="338" mass="36762">MCRLLQATLFLSFATACYAQTAPPAPQNTLHTTSRLVLVPTLVQNSANNVVYSLTASDFLLTDNGTPQKITLDDQINPPLSLVVLIQTGGAAVHQLRDYNGLETMLASLLGNPPNQVSIVNFDSRPEAASPFTSDIAQWTDAINHPDPGDSGAAIMDSLKFALDLLSHQPPTNRRAILLLSQPHDVGSKTTAKEILRITGETNTAIYTLTFSPTKTTLKDSLKESPHGNPPVQVGNGSYVAYFDLTEPMLMIVDAMRKNVSAELATLSGGEAARYDNQHQLDDQLEILANHLRNRYMLSFAPTSAQPGFHALHVSLLSHSDFTVSARTSYWLNNPSDR</sequence>
<feature type="chain" id="PRO_5019110634" evidence="1">
    <location>
        <begin position="20"/>
        <end position="338"/>
    </location>
</feature>
<dbReference type="Proteomes" id="UP000269669">
    <property type="component" value="Unassembled WGS sequence"/>
</dbReference>
<dbReference type="NCBIfam" id="TIGR03436">
    <property type="entry name" value="acidobact_VWFA"/>
    <property type="match status" value="1"/>
</dbReference>
<dbReference type="RefSeq" id="WP_125484517.1">
    <property type="nucleotide sequence ID" value="NZ_RSDW01000001.1"/>
</dbReference>
<dbReference type="EMBL" id="RSDW01000001">
    <property type="protein sequence ID" value="RSL15822.1"/>
    <property type="molecule type" value="Genomic_DNA"/>
</dbReference>
<reference evidence="3 4" key="1">
    <citation type="submission" date="2018-12" db="EMBL/GenBank/DDBJ databases">
        <title>Sequencing of bacterial isolates from soil warming experiment in Harvard Forest, Massachusetts, USA.</title>
        <authorList>
            <person name="Deangelis K."/>
        </authorList>
    </citation>
    <scope>NUCLEOTIDE SEQUENCE [LARGE SCALE GENOMIC DNA]</scope>
    <source>
        <strain evidence="3 4">EB153</strain>
    </source>
</reference>
<feature type="signal peptide" evidence="1">
    <location>
        <begin position="1"/>
        <end position="19"/>
    </location>
</feature>
<name>A0A428MG44_9BACT</name>
<evidence type="ECO:0000313" key="4">
    <source>
        <dbReference type="Proteomes" id="UP000269669"/>
    </source>
</evidence>
<keyword evidence="4" id="KW-1185">Reference proteome</keyword>
<proteinExistence type="predicted"/>
<dbReference type="Pfam" id="PF13519">
    <property type="entry name" value="VWA_2"/>
    <property type="match status" value="1"/>
</dbReference>